<evidence type="ECO:0000313" key="1">
    <source>
        <dbReference type="EMBL" id="MEC4175499.1"/>
    </source>
</evidence>
<comment type="caution">
    <text evidence="1">The sequence shown here is derived from an EMBL/GenBank/DDBJ whole genome shotgun (WGS) entry which is preliminary data.</text>
</comment>
<gene>
    <name evidence="1" type="ORF">VIN30_03450</name>
</gene>
<dbReference type="Proteomes" id="UP001349994">
    <property type="component" value="Unassembled WGS sequence"/>
</dbReference>
<reference evidence="1 2" key="1">
    <citation type="submission" date="2024-01" db="EMBL/GenBank/DDBJ databases">
        <title>novel species in genus Adlercreutzia.</title>
        <authorList>
            <person name="Liu X."/>
        </authorList>
    </citation>
    <scope>NUCLEOTIDE SEQUENCE [LARGE SCALE GENOMIC DNA]</scope>
    <source>
        <strain evidence="1 2">R7</strain>
    </source>
</reference>
<name>A0ABU6IGC5_9ACTN</name>
<evidence type="ECO:0008006" key="3">
    <source>
        <dbReference type="Google" id="ProtNLM"/>
    </source>
</evidence>
<dbReference type="EMBL" id="JAYMFF010000004">
    <property type="protein sequence ID" value="MEC4175499.1"/>
    <property type="molecule type" value="Genomic_DNA"/>
</dbReference>
<dbReference type="RefSeq" id="WP_326423740.1">
    <property type="nucleotide sequence ID" value="NZ_JAYMFF010000004.1"/>
</dbReference>
<accession>A0ABU6IGC5</accession>
<proteinExistence type="predicted"/>
<organism evidence="1 2">
    <name type="scientific">Adlercreutzia wanghongyangiae</name>
    <dbReference type="NCBI Taxonomy" id="3111451"/>
    <lineage>
        <taxon>Bacteria</taxon>
        <taxon>Bacillati</taxon>
        <taxon>Actinomycetota</taxon>
        <taxon>Coriobacteriia</taxon>
        <taxon>Eggerthellales</taxon>
        <taxon>Eggerthellaceae</taxon>
        <taxon>Adlercreutzia</taxon>
    </lineage>
</organism>
<keyword evidence="2" id="KW-1185">Reference proteome</keyword>
<protein>
    <recommendedName>
        <fullName evidence="3">DUF4825 domain-containing protein</fullName>
    </recommendedName>
</protein>
<evidence type="ECO:0000313" key="2">
    <source>
        <dbReference type="Proteomes" id="UP001349994"/>
    </source>
</evidence>
<sequence>MNFPQTFSVHHFPEKTVGKNARIPLFVFAALALLLVLSGCSPRSVQEANEESLKQRVVNCSIATIQRYEQHNEQDARPAGEYWIASPVPRYYLFNEELGVIAAKLYPLMKGDTLLALQYVPDDGAPGLDGNYPIVVTDNLACYESLINEEVSFAEIEVDSDLCWLVTNGGEIVPVENQEYDEDEGAPSHSEHETTEEELVPFLASIDYSTPGKWIDINLNR</sequence>